<evidence type="ECO:0000256" key="6">
    <source>
        <dbReference type="ARBA" id="ARBA00022989"/>
    </source>
</evidence>
<dbReference type="PANTHER" id="PTHR24075:SF0">
    <property type="entry name" value="TRANSLOCATION PROTEIN SEC63 HOMOLOG"/>
    <property type="match status" value="1"/>
</dbReference>
<dbReference type="CDD" id="cd06257">
    <property type="entry name" value="DnaJ"/>
    <property type="match status" value="1"/>
</dbReference>
<dbReference type="GO" id="GO:0008320">
    <property type="term" value="F:protein transmembrane transporter activity"/>
    <property type="evidence" value="ECO:0007669"/>
    <property type="project" value="EnsemblFungi"/>
</dbReference>
<gene>
    <name evidence="12" type="ORF">LALA0_S01e04280g</name>
</gene>
<evidence type="ECO:0000256" key="1">
    <source>
        <dbReference type="ARBA" id="ARBA00004477"/>
    </source>
</evidence>
<evidence type="ECO:0000256" key="10">
    <source>
        <dbReference type="SAM" id="Phobius"/>
    </source>
</evidence>
<dbReference type="Proteomes" id="UP000054304">
    <property type="component" value="Unassembled WGS sequence"/>
</dbReference>
<dbReference type="InterPro" id="IPR035892">
    <property type="entry name" value="C2_domain_sf"/>
</dbReference>
<dbReference type="Gene3D" id="1.10.287.110">
    <property type="entry name" value="DnaJ domain"/>
    <property type="match status" value="1"/>
</dbReference>
<dbReference type="InterPro" id="IPR001623">
    <property type="entry name" value="DnaJ_domain"/>
</dbReference>
<dbReference type="GO" id="GO:0031207">
    <property type="term" value="C:Sec62/Sec63 complex"/>
    <property type="evidence" value="ECO:0007669"/>
    <property type="project" value="EnsemblFungi"/>
</dbReference>
<keyword evidence="7 10" id="KW-0472">Membrane</keyword>
<evidence type="ECO:0000259" key="11">
    <source>
        <dbReference type="PROSITE" id="PS50076"/>
    </source>
</evidence>
<keyword evidence="13" id="KW-1185">Reference proteome</keyword>
<dbReference type="FunFam" id="1.10.287.110:FF:000114">
    <property type="entry name" value="SEC63 isoform 5"/>
    <property type="match status" value="1"/>
</dbReference>
<name>A0A0C7N3V0_9SACH</name>
<keyword evidence="6 10" id="KW-1133">Transmembrane helix</keyword>
<organism evidence="12 13">
    <name type="scientific">Lachancea lanzarotensis</name>
    <dbReference type="NCBI Taxonomy" id="1245769"/>
    <lineage>
        <taxon>Eukaryota</taxon>
        <taxon>Fungi</taxon>
        <taxon>Dikarya</taxon>
        <taxon>Ascomycota</taxon>
        <taxon>Saccharomycotina</taxon>
        <taxon>Saccharomycetes</taxon>
        <taxon>Saccharomycetales</taxon>
        <taxon>Saccharomycetaceae</taxon>
        <taxon>Lachancea</taxon>
    </lineage>
</organism>
<dbReference type="PRINTS" id="PR00625">
    <property type="entry name" value="JDOMAIN"/>
</dbReference>
<feature type="compositionally biased region" description="Basic and acidic residues" evidence="9">
    <location>
        <begin position="655"/>
        <end position="671"/>
    </location>
</feature>
<feature type="region of interest" description="Disordered" evidence="9">
    <location>
        <begin position="601"/>
        <end position="671"/>
    </location>
</feature>
<dbReference type="SMART" id="SM00271">
    <property type="entry name" value="DnaJ"/>
    <property type="match status" value="1"/>
</dbReference>
<keyword evidence="4" id="KW-0256">Endoplasmic reticulum</keyword>
<dbReference type="PANTHER" id="PTHR24075">
    <property type="entry name" value="SEC63 DOMAIN-CONTAINING"/>
    <property type="match status" value="1"/>
</dbReference>
<evidence type="ECO:0000256" key="9">
    <source>
        <dbReference type="SAM" id="MobiDB-lite"/>
    </source>
</evidence>
<dbReference type="InterPro" id="IPR036869">
    <property type="entry name" value="J_dom_sf"/>
</dbReference>
<keyword evidence="3 10" id="KW-0812">Transmembrane</keyword>
<keyword evidence="5" id="KW-0653">Protein transport</keyword>
<dbReference type="PROSITE" id="PS50076">
    <property type="entry name" value="DNAJ_2"/>
    <property type="match status" value="1"/>
</dbReference>
<dbReference type="SMART" id="SM00973">
    <property type="entry name" value="Sec63"/>
    <property type="match status" value="1"/>
</dbReference>
<reference evidence="12 13" key="1">
    <citation type="submission" date="2014-12" db="EMBL/GenBank/DDBJ databases">
        <authorList>
            <person name="Neuveglise Cecile"/>
        </authorList>
    </citation>
    <scope>NUCLEOTIDE SEQUENCE [LARGE SCALE GENOMIC DNA]</scope>
    <source>
        <strain evidence="12 13">CBS 12615</strain>
    </source>
</reference>
<dbReference type="HOGENOM" id="CLU_014210_0_0_1"/>
<dbReference type="InterPro" id="IPR004179">
    <property type="entry name" value="Sec63-dom"/>
</dbReference>
<proteinExistence type="predicted"/>
<dbReference type="RefSeq" id="XP_022626401.1">
    <property type="nucleotide sequence ID" value="XM_022774290.1"/>
</dbReference>
<feature type="transmembrane region" description="Helical" evidence="10">
    <location>
        <begin position="14"/>
        <end position="35"/>
    </location>
</feature>
<dbReference type="AlphaFoldDB" id="A0A0C7N3V0"/>
<dbReference type="SUPFAM" id="SSF81296">
    <property type="entry name" value="E set domains"/>
    <property type="match status" value="1"/>
</dbReference>
<evidence type="ECO:0000256" key="5">
    <source>
        <dbReference type="ARBA" id="ARBA00022927"/>
    </source>
</evidence>
<dbReference type="GO" id="GO:0006614">
    <property type="term" value="P:SRP-dependent cotranslational protein targeting to membrane"/>
    <property type="evidence" value="ECO:0007669"/>
    <property type="project" value="EnsemblFungi"/>
</dbReference>
<evidence type="ECO:0000256" key="7">
    <source>
        <dbReference type="ARBA" id="ARBA00023136"/>
    </source>
</evidence>
<dbReference type="SUPFAM" id="SSF46565">
    <property type="entry name" value="Chaperone J-domain"/>
    <property type="match status" value="1"/>
</dbReference>
<feature type="transmembrane region" description="Helical" evidence="10">
    <location>
        <begin position="86"/>
        <end position="103"/>
    </location>
</feature>
<keyword evidence="2" id="KW-0813">Transport</keyword>
<dbReference type="GO" id="GO:0031204">
    <property type="term" value="P:post-translational protein targeting to membrane, translocation"/>
    <property type="evidence" value="ECO:0007669"/>
    <property type="project" value="EnsemblFungi"/>
</dbReference>
<feature type="domain" description="J" evidence="11">
    <location>
        <begin position="117"/>
        <end position="188"/>
    </location>
</feature>
<dbReference type="Gene3D" id="2.60.40.150">
    <property type="entry name" value="C2 domain"/>
    <property type="match status" value="1"/>
</dbReference>
<dbReference type="SUPFAM" id="SSF158702">
    <property type="entry name" value="Sec63 N-terminal domain-like"/>
    <property type="match status" value="1"/>
</dbReference>
<sequence length="671" mass="75919">MPQSYDYDESSETWPFFILAVLCVVLVPLTAMQLWELVSGKKSEQHLKDQASILGEMSEQYASREILEFRAKAMAKKSKWLAKRNLFIIAGWTVVAYLVQYIGSNEEIQDAATLLFDPYALLDISTSSTDREVRSAYRKLSVKFHPDKLSKDLSSEQRSVLEEQYVLITKAYKSLTDEITRENYLKYGHPDGPQAISHGIALPKFLVDSSASTIMILTYIALLGLVLPYFVSRWWSRTQSVTKKGIHVKSASYFSDRLFNYKPSQVVTLDLIIEWLSHAEEFKLMFPELNEKTFETLLHDQINRKHSGNLETAKLRIVAKSNVLLFGLLDIATTFRNLEISNMTIDTLKAVVQATPISPYSQLLQLPNVNAESLTEGSVDDIRTIGKLFTYEDAKIGKILGIDDSTKLQETLSVASSIPHLKLIRAEFKVPGESVVTPQSMPHISLKVLVRSAKHKFFPPNLIPDEMCQDKDDFESLKDPFASLLEQPKLPQTFAPYYPGKRSGCWCALVVLQKDGKVIQTPMLVDRLSFENLNKDFDKRTVKNLDEEFKPEDWVIGSIKIPFSQPAPEEKGDFFFRVIVKSTEYFGTDLDFTLSLSVRDPSPVEQMEKEAADEASESDEDDSELDENDDSNDESDEEESDYTDIDTDTDDEEPEAGRVSDTKAEGDSAEN</sequence>
<evidence type="ECO:0000313" key="13">
    <source>
        <dbReference type="Proteomes" id="UP000054304"/>
    </source>
</evidence>
<feature type="transmembrane region" description="Helical" evidence="10">
    <location>
        <begin position="211"/>
        <end position="231"/>
    </location>
</feature>
<keyword evidence="8" id="KW-0143">Chaperone</keyword>
<evidence type="ECO:0000256" key="8">
    <source>
        <dbReference type="ARBA" id="ARBA00023186"/>
    </source>
</evidence>
<protein>
    <submittedName>
        <fullName evidence="12">LALA0S01e04280g1_1</fullName>
    </submittedName>
</protein>
<evidence type="ECO:0000256" key="3">
    <source>
        <dbReference type="ARBA" id="ARBA00022692"/>
    </source>
</evidence>
<dbReference type="GO" id="GO:0071256">
    <property type="term" value="C:translocon complex"/>
    <property type="evidence" value="ECO:0007669"/>
    <property type="project" value="EnsemblFungi"/>
</dbReference>
<dbReference type="InterPro" id="IPR014756">
    <property type="entry name" value="Ig_E-set"/>
</dbReference>
<evidence type="ECO:0000313" key="12">
    <source>
        <dbReference type="EMBL" id="CEP60156.1"/>
    </source>
</evidence>
<dbReference type="OrthoDB" id="1734229at2759"/>
<evidence type="ECO:0000256" key="2">
    <source>
        <dbReference type="ARBA" id="ARBA00022448"/>
    </source>
</evidence>
<dbReference type="Pfam" id="PF00226">
    <property type="entry name" value="DnaJ"/>
    <property type="match status" value="1"/>
</dbReference>
<dbReference type="EMBL" id="LN736360">
    <property type="protein sequence ID" value="CEP60156.1"/>
    <property type="molecule type" value="Genomic_DNA"/>
</dbReference>
<dbReference type="GO" id="GO:0046967">
    <property type="term" value="P:cytosol to endoplasmic reticulum transport"/>
    <property type="evidence" value="ECO:0007669"/>
    <property type="project" value="EnsemblFungi"/>
</dbReference>
<accession>A0A0C7N3V0</accession>
<comment type="subcellular location">
    <subcellularLocation>
        <location evidence="1">Endoplasmic reticulum membrane</location>
        <topology evidence="1">Multi-pass membrane protein</topology>
    </subcellularLocation>
</comment>
<dbReference type="GeneID" id="34683529"/>
<dbReference type="STRING" id="1245769.A0A0C7N3V0"/>
<evidence type="ECO:0000256" key="4">
    <source>
        <dbReference type="ARBA" id="ARBA00022824"/>
    </source>
</evidence>
<feature type="compositionally biased region" description="Acidic residues" evidence="9">
    <location>
        <begin position="613"/>
        <end position="654"/>
    </location>
</feature>
<dbReference type="GO" id="GO:0003723">
    <property type="term" value="F:RNA binding"/>
    <property type="evidence" value="ECO:0007669"/>
    <property type="project" value="TreeGrafter"/>
</dbReference>